<proteinExistence type="predicted"/>
<evidence type="ECO:0000313" key="2">
    <source>
        <dbReference type="EMBL" id="KOM52305.1"/>
    </source>
</evidence>
<dbReference type="Gene3D" id="1.10.510.10">
    <property type="entry name" value="Transferase(Phosphotransferase) domain 1"/>
    <property type="match status" value="1"/>
</dbReference>
<dbReference type="EMBL" id="CM003379">
    <property type="protein sequence ID" value="KOM52305.1"/>
    <property type="molecule type" value="Genomic_DNA"/>
</dbReference>
<dbReference type="InterPro" id="IPR011009">
    <property type="entry name" value="Kinase-like_dom_sf"/>
</dbReference>
<protein>
    <recommendedName>
        <fullName evidence="4">Serine-threonine/tyrosine-protein kinase catalytic domain-containing protein</fullName>
    </recommendedName>
</protein>
<dbReference type="AlphaFoldDB" id="A0A0L9VB67"/>
<organism evidence="2 3">
    <name type="scientific">Phaseolus angularis</name>
    <name type="common">Azuki bean</name>
    <name type="synonym">Vigna angularis</name>
    <dbReference type="NCBI Taxonomy" id="3914"/>
    <lineage>
        <taxon>Eukaryota</taxon>
        <taxon>Viridiplantae</taxon>
        <taxon>Streptophyta</taxon>
        <taxon>Embryophyta</taxon>
        <taxon>Tracheophyta</taxon>
        <taxon>Spermatophyta</taxon>
        <taxon>Magnoliopsida</taxon>
        <taxon>eudicotyledons</taxon>
        <taxon>Gunneridae</taxon>
        <taxon>Pentapetalae</taxon>
        <taxon>rosids</taxon>
        <taxon>fabids</taxon>
        <taxon>Fabales</taxon>
        <taxon>Fabaceae</taxon>
        <taxon>Papilionoideae</taxon>
        <taxon>50 kb inversion clade</taxon>
        <taxon>NPAAA clade</taxon>
        <taxon>indigoferoid/millettioid clade</taxon>
        <taxon>Phaseoleae</taxon>
        <taxon>Vigna</taxon>
    </lineage>
</organism>
<dbReference type="Gramene" id="KOM52305">
    <property type="protein sequence ID" value="KOM52305"/>
    <property type="gene ID" value="LR48_Vigan09g096400"/>
</dbReference>
<gene>
    <name evidence="2" type="ORF">LR48_Vigan09g096400</name>
</gene>
<dbReference type="SUPFAM" id="SSF56112">
    <property type="entry name" value="Protein kinase-like (PK-like)"/>
    <property type="match status" value="1"/>
</dbReference>
<sequence>MWLLLQMYPTLRYQISGDGERHDQTPPPVAASHASSSNEVDEITNSVHGKLTDKSDVYAFGVVLLKLLVGKKLLVVLL</sequence>
<evidence type="ECO:0008006" key="4">
    <source>
        <dbReference type="Google" id="ProtNLM"/>
    </source>
</evidence>
<feature type="region of interest" description="Disordered" evidence="1">
    <location>
        <begin position="16"/>
        <end position="42"/>
    </location>
</feature>
<reference evidence="3" key="1">
    <citation type="journal article" date="2015" name="Proc. Natl. Acad. Sci. U.S.A.">
        <title>Genome sequencing of adzuki bean (Vigna angularis) provides insight into high starch and low fat accumulation and domestication.</title>
        <authorList>
            <person name="Yang K."/>
            <person name="Tian Z."/>
            <person name="Chen C."/>
            <person name="Luo L."/>
            <person name="Zhao B."/>
            <person name="Wang Z."/>
            <person name="Yu L."/>
            <person name="Li Y."/>
            <person name="Sun Y."/>
            <person name="Li W."/>
            <person name="Chen Y."/>
            <person name="Li Y."/>
            <person name="Zhang Y."/>
            <person name="Ai D."/>
            <person name="Zhao J."/>
            <person name="Shang C."/>
            <person name="Ma Y."/>
            <person name="Wu B."/>
            <person name="Wang M."/>
            <person name="Gao L."/>
            <person name="Sun D."/>
            <person name="Zhang P."/>
            <person name="Guo F."/>
            <person name="Wang W."/>
            <person name="Li Y."/>
            <person name="Wang J."/>
            <person name="Varshney R.K."/>
            <person name="Wang J."/>
            <person name="Ling H.Q."/>
            <person name="Wan P."/>
        </authorList>
    </citation>
    <scope>NUCLEOTIDE SEQUENCE</scope>
    <source>
        <strain evidence="3">cv. Jingnong 6</strain>
    </source>
</reference>
<dbReference type="Proteomes" id="UP000053144">
    <property type="component" value="Chromosome 9"/>
</dbReference>
<evidence type="ECO:0000313" key="3">
    <source>
        <dbReference type="Proteomes" id="UP000053144"/>
    </source>
</evidence>
<evidence type="ECO:0000256" key="1">
    <source>
        <dbReference type="SAM" id="MobiDB-lite"/>
    </source>
</evidence>
<accession>A0A0L9VB67</accession>
<name>A0A0L9VB67_PHAAN</name>